<sequence>MVETSRIQSLRVVASLINSGGDLATVLQRLVLAACRHANWSMGSIMAVDVEHGYGLVVVRHDPTLIQRPLSDRWELATSPSLVALRRNEPVFIRDARVSEEFPGYRREAFERDYHSVLVVPMNCTDDEGRPLVLSVVSRSIVDVTEEDLTFIGMIVQLGEIAVERQHRLRAETLSAERLQRALEVNTSLLRQALEDGAMDTLLPRIRDLLPYSLVIVDFTANLVTADRAPCGSGITDAAWQAAVSAGLGPTIMKAARDAIDHPIGDHPTATAPTLFWEVGGTRIRTAPRIDPLTADGEAVGALMIFPGPQPYGQADLLLLDGIKHALSIQMLRNVIRFRYENRTLTDLFLELVERRWRDHRDIGQRALRLGLNLDRPTQMIVVGLPDRGPKAVSAAADLHLPVQRLLPLHGVAGTLVTVPTGLVCIIPYVDSSPGERGQGPVKRLMAQIARAVADILHAEPFVVLTNRCDAPPDYADAWDRSWRMIRIAQEFGRSGILDARQFGPLPMLLAAASTDEVRGYVADSIGALIEYDRRHGTPYMETLAAYLKTGCRTKACSDQLGLHVTTLRYRLARIAELFGIDVENPERRFSVELAVHLSGVIDRAP</sequence>
<dbReference type="InterPro" id="IPR025736">
    <property type="entry name" value="PucR_C-HTH_dom"/>
</dbReference>
<feature type="domain" description="PucR C-terminal helix-turn-helix" evidence="3">
    <location>
        <begin position="540"/>
        <end position="597"/>
    </location>
</feature>
<feature type="domain" description="GAF" evidence="2">
    <location>
        <begin position="22"/>
        <end position="164"/>
    </location>
</feature>
<organism evidence="5 6">
    <name type="scientific">Azospirillum rugosum</name>
    <dbReference type="NCBI Taxonomy" id="416170"/>
    <lineage>
        <taxon>Bacteria</taxon>
        <taxon>Pseudomonadati</taxon>
        <taxon>Pseudomonadota</taxon>
        <taxon>Alphaproteobacteria</taxon>
        <taxon>Rhodospirillales</taxon>
        <taxon>Azospirillaceae</taxon>
        <taxon>Azospirillum</taxon>
    </lineage>
</organism>
<evidence type="ECO:0000313" key="5">
    <source>
        <dbReference type="EMBL" id="MBP2296097.1"/>
    </source>
</evidence>
<keyword evidence="6" id="KW-1185">Reference proteome</keyword>
<dbReference type="Pfam" id="PF13185">
    <property type="entry name" value="GAF_2"/>
    <property type="match status" value="1"/>
</dbReference>
<evidence type="ECO:0000259" key="3">
    <source>
        <dbReference type="Pfam" id="PF13556"/>
    </source>
</evidence>
<dbReference type="SUPFAM" id="SSF55781">
    <property type="entry name" value="GAF domain-like"/>
    <property type="match status" value="1"/>
</dbReference>
<name>A0ABS4SUI8_9PROT</name>
<dbReference type="Gene3D" id="1.10.10.2840">
    <property type="entry name" value="PucR C-terminal helix-turn-helix domain"/>
    <property type="match status" value="1"/>
</dbReference>
<proteinExistence type="inferred from homology"/>
<keyword evidence="5" id="KW-0238">DNA-binding</keyword>
<dbReference type="InterPro" id="IPR003018">
    <property type="entry name" value="GAF"/>
</dbReference>
<protein>
    <submittedName>
        <fullName evidence="5">DNA-binding PucR family transcriptional regulator</fullName>
    </submittedName>
</protein>
<evidence type="ECO:0000313" key="6">
    <source>
        <dbReference type="Proteomes" id="UP000781958"/>
    </source>
</evidence>
<reference evidence="5 6" key="1">
    <citation type="submission" date="2021-03" db="EMBL/GenBank/DDBJ databases">
        <title>Genomic Encyclopedia of Type Strains, Phase III (KMG-III): the genomes of soil and plant-associated and newly described type strains.</title>
        <authorList>
            <person name="Whitman W."/>
        </authorList>
    </citation>
    <scope>NUCLEOTIDE SEQUENCE [LARGE SCALE GENOMIC DNA]</scope>
    <source>
        <strain evidence="5 6">IMMIB AFH-6</strain>
    </source>
</reference>
<accession>A0ABS4SUI8</accession>
<dbReference type="GO" id="GO:0003677">
    <property type="term" value="F:DNA binding"/>
    <property type="evidence" value="ECO:0007669"/>
    <property type="project" value="UniProtKB-KW"/>
</dbReference>
<dbReference type="RefSeq" id="WP_209770837.1">
    <property type="nucleotide sequence ID" value="NZ_JAGINP010000027.1"/>
</dbReference>
<dbReference type="Pfam" id="PF17853">
    <property type="entry name" value="GGDEF_2"/>
    <property type="match status" value="1"/>
</dbReference>
<evidence type="ECO:0000259" key="4">
    <source>
        <dbReference type="Pfam" id="PF17853"/>
    </source>
</evidence>
<dbReference type="InterPro" id="IPR029016">
    <property type="entry name" value="GAF-like_dom_sf"/>
</dbReference>
<dbReference type="EMBL" id="JAGINP010000027">
    <property type="protein sequence ID" value="MBP2296097.1"/>
    <property type="molecule type" value="Genomic_DNA"/>
</dbReference>
<dbReference type="Proteomes" id="UP000781958">
    <property type="component" value="Unassembled WGS sequence"/>
</dbReference>
<dbReference type="PANTHER" id="PTHR33744:SF7">
    <property type="entry name" value="PUCR FAMILY TRANSCRIPTIONAL REGULATOR"/>
    <property type="match status" value="1"/>
</dbReference>
<dbReference type="InterPro" id="IPR041522">
    <property type="entry name" value="CdaR_GGDEF"/>
</dbReference>
<evidence type="ECO:0000256" key="1">
    <source>
        <dbReference type="ARBA" id="ARBA00006754"/>
    </source>
</evidence>
<dbReference type="InterPro" id="IPR051448">
    <property type="entry name" value="CdaR-like_regulators"/>
</dbReference>
<dbReference type="PANTHER" id="PTHR33744">
    <property type="entry name" value="CARBOHYDRATE DIACID REGULATOR"/>
    <property type="match status" value="1"/>
</dbReference>
<dbReference type="Pfam" id="PF13556">
    <property type="entry name" value="HTH_30"/>
    <property type="match status" value="1"/>
</dbReference>
<gene>
    <name evidence="5" type="ORF">J2851_005912</name>
</gene>
<dbReference type="Gene3D" id="3.30.450.40">
    <property type="match status" value="1"/>
</dbReference>
<dbReference type="InterPro" id="IPR042070">
    <property type="entry name" value="PucR_C-HTH_sf"/>
</dbReference>
<feature type="domain" description="CdaR GGDEF-like" evidence="4">
    <location>
        <begin position="359"/>
        <end position="487"/>
    </location>
</feature>
<comment type="caution">
    <text evidence="5">The sequence shown here is derived from an EMBL/GenBank/DDBJ whole genome shotgun (WGS) entry which is preliminary data.</text>
</comment>
<comment type="similarity">
    <text evidence="1">Belongs to the CdaR family.</text>
</comment>
<evidence type="ECO:0000259" key="2">
    <source>
        <dbReference type="Pfam" id="PF13185"/>
    </source>
</evidence>